<proteinExistence type="predicted"/>
<dbReference type="Proteomes" id="UP000294581">
    <property type="component" value="Unassembled WGS sequence"/>
</dbReference>
<organism evidence="3 4">
    <name type="scientific">Alicyclobacillus sacchari</name>
    <dbReference type="NCBI Taxonomy" id="392010"/>
    <lineage>
        <taxon>Bacteria</taxon>
        <taxon>Bacillati</taxon>
        <taxon>Bacillota</taxon>
        <taxon>Bacilli</taxon>
        <taxon>Bacillales</taxon>
        <taxon>Alicyclobacillaceae</taxon>
        <taxon>Alicyclobacillus</taxon>
    </lineage>
</organism>
<evidence type="ECO:0000256" key="2">
    <source>
        <dbReference type="SAM" id="Phobius"/>
    </source>
</evidence>
<feature type="region of interest" description="Disordered" evidence="1">
    <location>
        <begin position="170"/>
        <end position="190"/>
    </location>
</feature>
<keyword evidence="2" id="KW-0812">Transmembrane</keyword>
<evidence type="ECO:0000313" key="3">
    <source>
        <dbReference type="EMBL" id="TDY50540.1"/>
    </source>
</evidence>
<dbReference type="OrthoDB" id="2374748at2"/>
<dbReference type="RefSeq" id="WP_134158497.1">
    <property type="nucleotide sequence ID" value="NZ_SORF01000002.1"/>
</dbReference>
<evidence type="ECO:0000313" key="4">
    <source>
        <dbReference type="Proteomes" id="UP000294581"/>
    </source>
</evidence>
<protein>
    <submittedName>
        <fullName evidence="3">Uncharacterized protein</fullName>
    </submittedName>
</protein>
<name>A0A4R8LSB9_9BACL</name>
<dbReference type="EMBL" id="SORF01000002">
    <property type="protein sequence ID" value="TDY50540.1"/>
    <property type="molecule type" value="Genomic_DNA"/>
</dbReference>
<gene>
    <name evidence="3" type="ORF">C7445_10292</name>
</gene>
<sequence length="190" mass="19665">MAGKSVWLGAAALAVAFVAGYVLLQDRLLPRTSETSPVSAVTMGRTTADPAPTDAMVSTVTSALANVSGLYDMAILPDGLGDNRFVVSAMVDVSGQNGAIPSANTADMSMRSLVDAFFRDVYSLSEPISEAEITFTEDGTLVGTAGLGKEAYDSLSTATMSGDLASALAASTQRDESSVNEAWLELKPEN</sequence>
<comment type="caution">
    <text evidence="3">The sequence shown here is derived from an EMBL/GenBank/DDBJ whole genome shotgun (WGS) entry which is preliminary data.</text>
</comment>
<keyword evidence="2" id="KW-0472">Membrane</keyword>
<keyword evidence="4" id="KW-1185">Reference proteome</keyword>
<dbReference type="AlphaFoldDB" id="A0A4R8LSB9"/>
<accession>A0A4R8LSB9</accession>
<evidence type="ECO:0000256" key="1">
    <source>
        <dbReference type="SAM" id="MobiDB-lite"/>
    </source>
</evidence>
<reference evidence="3 4" key="1">
    <citation type="submission" date="2019-03" db="EMBL/GenBank/DDBJ databases">
        <title>Genomic Encyclopedia of Type Strains, Phase IV (KMG-IV): sequencing the most valuable type-strain genomes for metagenomic binning, comparative biology and taxonomic classification.</title>
        <authorList>
            <person name="Goeker M."/>
        </authorList>
    </citation>
    <scope>NUCLEOTIDE SEQUENCE [LARGE SCALE GENOMIC DNA]</scope>
    <source>
        <strain evidence="3 4">DSM 17974</strain>
    </source>
</reference>
<keyword evidence="2" id="KW-1133">Transmembrane helix</keyword>
<feature type="transmembrane region" description="Helical" evidence="2">
    <location>
        <begin position="6"/>
        <end position="24"/>
    </location>
</feature>